<gene>
    <name evidence="1" type="ORF">RRG08_006977</name>
</gene>
<dbReference type="Proteomes" id="UP001283361">
    <property type="component" value="Unassembled WGS sequence"/>
</dbReference>
<proteinExistence type="predicted"/>
<protein>
    <submittedName>
        <fullName evidence="1">Uncharacterized protein</fullName>
    </submittedName>
</protein>
<accession>A0AAE0ZTZ3</accession>
<keyword evidence="2" id="KW-1185">Reference proteome</keyword>
<comment type="caution">
    <text evidence="1">The sequence shown here is derived from an EMBL/GenBank/DDBJ whole genome shotgun (WGS) entry which is preliminary data.</text>
</comment>
<organism evidence="1 2">
    <name type="scientific">Elysia crispata</name>
    <name type="common">lettuce slug</name>
    <dbReference type="NCBI Taxonomy" id="231223"/>
    <lineage>
        <taxon>Eukaryota</taxon>
        <taxon>Metazoa</taxon>
        <taxon>Spiralia</taxon>
        <taxon>Lophotrochozoa</taxon>
        <taxon>Mollusca</taxon>
        <taxon>Gastropoda</taxon>
        <taxon>Heterobranchia</taxon>
        <taxon>Euthyneura</taxon>
        <taxon>Panpulmonata</taxon>
        <taxon>Sacoglossa</taxon>
        <taxon>Placobranchoidea</taxon>
        <taxon>Plakobranchidae</taxon>
        <taxon>Elysia</taxon>
    </lineage>
</organism>
<evidence type="ECO:0000313" key="1">
    <source>
        <dbReference type="EMBL" id="KAK3775613.1"/>
    </source>
</evidence>
<sequence>MSILPRHLPEVVGLAAAVRRIIATLPPRDGKNAACRRWVMPATCREVVGITLAATPKWRARVEWSHGDFLH</sequence>
<name>A0AAE0ZTZ3_9GAST</name>
<dbReference type="AlphaFoldDB" id="A0AAE0ZTZ3"/>
<reference evidence="1" key="1">
    <citation type="journal article" date="2023" name="G3 (Bethesda)">
        <title>A reference genome for the long-term kleptoplast-retaining sea slug Elysia crispata morphotype clarki.</title>
        <authorList>
            <person name="Eastman K.E."/>
            <person name="Pendleton A.L."/>
            <person name="Shaikh M.A."/>
            <person name="Suttiyut T."/>
            <person name="Ogas R."/>
            <person name="Tomko P."/>
            <person name="Gavelis G."/>
            <person name="Widhalm J.R."/>
            <person name="Wisecaver J.H."/>
        </authorList>
    </citation>
    <scope>NUCLEOTIDE SEQUENCE</scope>
    <source>
        <strain evidence="1">ECLA1</strain>
    </source>
</reference>
<evidence type="ECO:0000313" key="2">
    <source>
        <dbReference type="Proteomes" id="UP001283361"/>
    </source>
</evidence>
<dbReference type="EMBL" id="JAWDGP010003302">
    <property type="protein sequence ID" value="KAK3775613.1"/>
    <property type="molecule type" value="Genomic_DNA"/>
</dbReference>